<dbReference type="GO" id="GO:0030170">
    <property type="term" value="F:pyridoxal phosphate binding"/>
    <property type="evidence" value="ECO:0007669"/>
    <property type="project" value="InterPro"/>
</dbReference>
<dbReference type="GO" id="GO:0005737">
    <property type="term" value="C:cytoplasm"/>
    <property type="evidence" value="ECO:0007669"/>
    <property type="project" value="TreeGrafter"/>
</dbReference>
<dbReference type="GO" id="GO:0019346">
    <property type="term" value="P:transsulfuration"/>
    <property type="evidence" value="ECO:0007669"/>
    <property type="project" value="InterPro"/>
</dbReference>
<comment type="cofactor">
    <cofactor evidence="1 7">
        <name>pyridoxal 5'-phosphate</name>
        <dbReference type="ChEBI" id="CHEBI:597326"/>
    </cofactor>
</comment>
<dbReference type="SUPFAM" id="SSF53383">
    <property type="entry name" value="PLP-dependent transferases"/>
    <property type="match status" value="1"/>
</dbReference>
<dbReference type="Proteomes" id="UP000838412">
    <property type="component" value="Chromosome 7"/>
</dbReference>
<dbReference type="OrthoDB" id="3512640at2759"/>
<evidence type="ECO:0000313" key="9">
    <source>
        <dbReference type="EMBL" id="CAH1269562.1"/>
    </source>
</evidence>
<organism evidence="9 10">
    <name type="scientific">Branchiostoma lanceolatum</name>
    <name type="common">Common lancelet</name>
    <name type="synonym">Amphioxus lanceolatum</name>
    <dbReference type="NCBI Taxonomy" id="7740"/>
    <lineage>
        <taxon>Eukaryota</taxon>
        <taxon>Metazoa</taxon>
        <taxon>Chordata</taxon>
        <taxon>Cephalochordata</taxon>
        <taxon>Leptocardii</taxon>
        <taxon>Amphioxiformes</taxon>
        <taxon>Branchiostomatidae</taxon>
        <taxon>Branchiostoma</taxon>
    </lineage>
</organism>
<evidence type="ECO:0000256" key="5">
    <source>
        <dbReference type="ARBA" id="ARBA00046537"/>
    </source>
</evidence>
<sequence length="405" mass="44634">MASSTDSRGSPPPEDLHFDTRAVIARPPRVSINPVAPSIETSSTYVMDTVDEFVHKLEKKGYIYSRHGGPTQDGAAYSINQLEGGFGTLVFSSGMAAVSTVLLSQLKGGDHVICQMPVYAGTMKFLQRAMMKFDVEVTWVKAGCVEEYAKNIKDNTKLLWGESPANPLCTILDLEEFGRLGQTREGLITVVDSTFAGPYHQQPLRHGVDVSMNSCTKYLGGHCDILAGALSTSKEHLFETFYTWQQMLGNNLSPFDAFLLHRGTQSLHVRMERHSSNAMHLAHFLQKHPKVERVFYPGLPSHPQHEAAKRVMGNGYSGMMSFEVKGGEQAGKTFVESVRVIKLAVSLGGVESLVEHPATMTHGRYMISDLEREMGNITPGLIRFSVGIESVQDLENDLTQALDKI</sequence>
<dbReference type="GO" id="GO:0019344">
    <property type="term" value="P:cysteine biosynthetic process"/>
    <property type="evidence" value="ECO:0007669"/>
    <property type="project" value="UniProtKB-UniPathway"/>
</dbReference>
<dbReference type="CDD" id="cd00614">
    <property type="entry name" value="CGS_like"/>
    <property type="match status" value="1"/>
</dbReference>
<evidence type="ECO:0000256" key="3">
    <source>
        <dbReference type="ARBA" id="ARBA00022898"/>
    </source>
</evidence>
<dbReference type="GO" id="GO:0016846">
    <property type="term" value="F:carbon-sulfur lyase activity"/>
    <property type="evidence" value="ECO:0007669"/>
    <property type="project" value="TreeGrafter"/>
</dbReference>
<dbReference type="InterPro" id="IPR000277">
    <property type="entry name" value="Cys/Met-Metab_PyrdxlP-dep_enz"/>
</dbReference>
<feature type="region of interest" description="Disordered" evidence="8">
    <location>
        <begin position="1"/>
        <end position="21"/>
    </location>
</feature>
<dbReference type="AlphaFoldDB" id="A0A8K0A5B2"/>
<comment type="subunit">
    <text evidence="5">Homotetramer. Interacts with CALM in a calcium-dependent manner.</text>
</comment>
<evidence type="ECO:0000256" key="7">
    <source>
        <dbReference type="RuleBase" id="RU362118"/>
    </source>
</evidence>
<dbReference type="PANTHER" id="PTHR11808">
    <property type="entry name" value="TRANS-SULFURATION ENZYME FAMILY MEMBER"/>
    <property type="match status" value="1"/>
</dbReference>
<dbReference type="PANTHER" id="PTHR11808:SF80">
    <property type="entry name" value="CYSTATHIONINE GAMMA-LYASE"/>
    <property type="match status" value="1"/>
</dbReference>
<feature type="modified residue" description="N6-(pyridoxal phosphate)lysine" evidence="6">
    <location>
        <position position="217"/>
    </location>
</feature>
<dbReference type="InterPro" id="IPR015424">
    <property type="entry name" value="PyrdxlP-dep_Trfase"/>
</dbReference>
<dbReference type="FunFam" id="3.90.1150.10:FF:000274">
    <property type="entry name" value="Predicted protein"/>
    <property type="match status" value="1"/>
</dbReference>
<dbReference type="FunFam" id="3.40.640.10:FF:000046">
    <property type="entry name" value="Cystathionine gamma-lyase"/>
    <property type="match status" value="1"/>
</dbReference>
<proteinExistence type="inferred from homology"/>
<evidence type="ECO:0000256" key="2">
    <source>
        <dbReference type="ARBA" id="ARBA00017343"/>
    </source>
</evidence>
<gene>
    <name evidence="9" type="primary">CTH</name>
    <name evidence="9" type="ORF">BLAG_LOCUS22172</name>
</gene>
<reference evidence="9" key="1">
    <citation type="submission" date="2022-01" db="EMBL/GenBank/DDBJ databases">
        <authorList>
            <person name="Braso-Vives M."/>
        </authorList>
    </citation>
    <scope>NUCLEOTIDE SEQUENCE</scope>
</reference>
<evidence type="ECO:0000256" key="1">
    <source>
        <dbReference type="ARBA" id="ARBA00001933"/>
    </source>
</evidence>
<comment type="similarity">
    <text evidence="7">Belongs to the trans-sulfuration enzymes family.</text>
</comment>
<dbReference type="Gene3D" id="3.40.640.10">
    <property type="entry name" value="Type I PLP-dependent aspartate aminotransferase-like (Major domain)"/>
    <property type="match status" value="1"/>
</dbReference>
<dbReference type="InterPro" id="IPR015421">
    <property type="entry name" value="PyrdxlP-dep_Trfase_major"/>
</dbReference>
<dbReference type="InterPro" id="IPR015422">
    <property type="entry name" value="PyrdxlP-dep_Trfase_small"/>
</dbReference>
<dbReference type="Gene3D" id="3.90.1150.10">
    <property type="entry name" value="Aspartate Aminotransferase, domain 1"/>
    <property type="match status" value="1"/>
</dbReference>
<keyword evidence="3 6" id="KW-0663">Pyridoxal phosphate</keyword>
<dbReference type="EMBL" id="OV696692">
    <property type="protein sequence ID" value="CAH1269562.1"/>
    <property type="molecule type" value="Genomic_DNA"/>
</dbReference>
<evidence type="ECO:0000256" key="8">
    <source>
        <dbReference type="SAM" id="MobiDB-lite"/>
    </source>
</evidence>
<evidence type="ECO:0000256" key="6">
    <source>
        <dbReference type="PIRSR" id="PIRSR001434-2"/>
    </source>
</evidence>
<protein>
    <recommendedName>
        <fullName evidence="2">Cystathionine gamma-lyase</fullName>
    </recommendedName>
    <alternativeName>
        <fullName evidence="4">Cysteine-protein sulfhydrase</fullName>
    </alternativeName>
</protein>
<name>A0A8K0A5B2_BRALA</name>
<evidence type="ECO:0000313" key="10">
    <source>
        <dbReference type="Proteomes" id="UP000838412"/>
    </source>
</evidence>
<dbReference type="Pfam" id="PF01053">
    <property type="entry name" value="Cys_Met_Meta_PP"/>
    <property type="match status" value="1"/>
</dbReference>
<dbReference type="PIRSF" id="PIRSF001434">
    <property type="entry name" value="CGS"/>
    <property type="match status" value="1"/>
</dbReference>
<keyword evidence="10" id="KW-1185">Reference proteome</keyword>
<accession>A0A8K0A5B2</accession>
<dbReference type="UniPathway" id="UPA00136">
    <property type="reaction ID" value="UER00202"/>
</dbReference>
<evidence type="ECO:0000256" key="4">
    <source>
        <dbReference type="ARBA" id="ARBA00031772"/>
    </source>
</evidence>